<evidence type="ECO:0008006" key="4">
    <source>
        <dbReference type="Google" id="ProtNLM"/>
    </source>
</evidence>
<proteinExistence type="predicted"/>
<dbReference type="Proteomes" id="UP001303373">
    <property type="component" value="Chromosome 4"/>
</dbReference>
<dbReference type="NCBIfam" id="TIGR01493">
    <property type="entry name" value="HAD-SF-IA-v2"/>
    <property type="match status" value="1"/>
</dbReference>
<dbReference type="GO" id="GO:0016791">
    <property type="term" value="F:phosphatase activity"/>
    <property type="evidence" value="ECO:0007669"/>
    <property type="project" value="UniProtKB-ARBA"/>
</dbReference>
<evidence type="ECO:0000313" key="2">
    <source>
        <dbReference type="EMBL" id="WPH00568.1"/>
    </source>
</evidence>
<dbReference type="InterPro" id="IPR023214">
    <property type="entry name" value="HAD_sf"/>
</dbReference>
<dbReference type="SFLD" id="SFLDS00003">
    <property type="entry name" value="Haloacid_Dehalogenase"/>
    <property type="match status" value="1"/>
</dbReference>
<dbReference type="InterPro" id="IPR051540">
    <property type="entry name" value="S-2-haloacid_dehalogenase"/>
</dbReference>
<dbReference type="AlphaFoldDB" id="A0AAQ3RBT8"/>
<dbReference type="SFLD" id="SFLDG01129">
    <property type="entry name" value="C1.5:_HAD__Beta-PGM__Phosphata"/>
    <property type="match status" value="1"/>
</dbReference>
<dbReference type="InterPro" id="IPR036412">
    <property type="entry name" value="HAD-like_sf"/>
</dbReference>
<organism evidence="2 3">
    <name type="scientific">Acrodontium crateriforme</name>
    <dbReference type="NCBI Taxonomy" id="150365"/>
    <lineage>
        <taxon>Eukaryota</taxon>
        <taxon>Fungi</taxon>
        <taxon>Dikarya</taxon>
        <taxon>Ascomycota</taxon>
        <taxon>Pezizomycotina</taxon>
        <taxon>Dothideomycetes</taxon>
        <taxon>Dothideomycetidae</taxon>
        <taxon>Mycosphaerellales</taxon>
        <taxon>Teratosphaeriaceae</taxon>
        <taxon>Acrodontium</taxon>
    </lineage>
</organism>
<dbReference type="EMBL" id="CP138583">
    <property type="protein sequence ID" value="WPH00568.1"/>
    <property type="molecule type" value="Genomic_DNA"/>
</dbReference>
<dbReference type="SUPFAM" id="SSF56784">
    <property type="entry name" value="HAD-like"/>
    <property type="match status" value="1"/>
</dbReference>
<reference evidence="2 3" key="1">
    <citation type="submission" date="2023-11" db="EMBL/GenBank/DDBJ databases">
        <title>An acidophilic fungus is an integral part of prey digestion in a carnivorous sundew plant.</title>
        <authorList>
            <person name="Tsai I.J."/>
        </authorList>
    </citation>
    <scope>NUCLEOTIDE SEQUENCE [LARGE SCALE GENOMIC DNA]</scope>
    <source>
        <strain evidence="2">169a</strain>
    </source>
</reference>
<evidence type="ECO:0000256" key="1">
    <source>
        <dbReference type="ARBA" id="ARBA00022801"/>
    </source>
</evidence>
<accession>A0AAQ3RBT8</accession>
<keyword evidence="3" id="KW-1185">Reference proteome</keyword>
<dbReference type="InterPro" id="IPR023198">
    <property type="entry name" value="PGP-like_dom2"/>
</dbReference>
<dbReference type="Pfam" id="PF00702">
    <property type="entry name" value="Hydrolase"/>
    <property type="match status" value="1"/>
</dbReference>
<keyword evidence="1" id="KW-0378">Hydrolase</keyword>
<dbReference type="PANTHER" id="PTHR43316:SF3">
    <property type="entry name" value="HALOACID DEHALOGENASE, TYPE II (AFU_ORTHOLOGUE AFUA_2G07750)-RELATED"/>
    <property type="match status" value="1"/>
</dbReference>
<evidence type="ECO:0000313" key="3">
    <source>
        <dbReference type="Proteomes" id="UP001303373"/>
    </source>
</evidence>
<sequence>MSGFTSIPKALFFDVFGTCVDWRKSVTDELWSSYQESIKNTSLTASISANATGMTKEKWGEIAQEWRNSYLTFTRALATDSSIEWKSVDQHHLDALHGILQSHGLISLKEDGTPEQGSLWNEAQLVELTNIWHRLEPWPDTNQGLTELNKISTTCTLTNGNLSLIKDMAANGNMPFAHLYSAEMFHSYKPNPKVYLGAAEKIGLPPGECAMVAAHLDDLKFAKRNGMKTIYVLREGEERYPELEKEGFVDLWIGEDANGFISVAERLHLCNE</sequence>
<dbReference type="PANTHER" id="PTHR43316">
    <property type="entry name" value="HYDROLASE, HALOACID DELAHOGENASE-RELATED"/>
    <property type="match status" value="1"/>
</dbReference>
<gene>
    <name evidence="2" type="ORF">R9X50_00339800</name>
</gene>
<protein>
    <recommendedName>
        <fullName evidence="4">Haloacid dehalogenase</fullName>
    </recommendedName>
</protein>
<name>A0AAQ3RBT8_9PEZI</name>
<dbReference type="Gene3D" id="3.40.50.1000">
    <property type="entry name" value="HAD superfamily/HAD-like"/>
    <property type="match status" value="1"/>
</dbReference>
<dbReference type="InterPro" id="IPR006439">
    <property type="entry name" value="HAD-SF_hydro_IA"/>
</dbReference>
<dbReference type="Gene3D" id="1.10.150.240">
    <property type="entry name" value="Putative phosphatase, domain 2"/>
    <property type="match status" value="1"/>
</dbReference>